<dbReference type="InterPro" id="IPR017972">
    <property type="entry name" value="Cyt_P450_CS"/>
</dbReference>
<evidence type="ECO:0000256" key="9">
    <source>
        <dbReference type="RuleBase" id="RU000461"/>
    </source>
</evidence>
<dbReference type="SUPFAM" id="SSF48264">
    <property type="entry name" value="Cytochrome P450"/>
    <property type="match status" value="1"/>
</dbReference>
<dbReference type="CDD" id="cd20625">
    <property type="entry name" value="CYP164-like"/>
    <property type="match status" value="1"/>
</dbReference>
<dbReference type="GO" id="GO:0016705">
    <property type="term" value="F:oxidoreductase activity, acting on paired donors, with incorporation or reduction of molecular oxygen"/>
    <property type="evidence" value="ECO:0007669"/>
    <property type="project" value="InterPro"/>
</dbReference>
<keyword evidence="5 9" id="KW-0560">Oxidoreductase</keyword>
<dbReference type="GO" id="GO:0020037">
    <property type="term" value="F:heme binding"/>
    <property type="evidence" value="ECO:0007669"/>
    <property type="project" value="InterPro"/>
</dbReference>
<dbReference type="FunFam" id="1.10.630.10:FF:000018">
    <property type="entry name" value="Cytochrome P450 monooxygenase"/>
    <property type="match status" value="1"/>
</dbReference>
<keyword evidence="6 9" id="KW-0408">Iron</keyword>
<evidence type="ECO:0000256" key="7">
    <source>
        <dbReference type="ARBA" id="ARBA00023033"/>
    </source>
</evidence>
<keyword evidence="3 9" id="KW-0349">Heme</keyword>
<dbReference type="Gene3D" id="1.10.630.10">
    <property type="entry name" value="Cytochrome P450"/>
    <property type="match status" value="1"/>
</dbReference>
<keyword evidence="7 9" id="KW-0503">Monooxygenase</keyword>
<dbReference type="Proteomes" id="UP000644699">
    <property type="component" value="Unassembled WGS sequence"/>
</dbReference>
<dbReference type="PANTHER" id="PTHR46696">
    <property type="entry name" value="P450, PUTATIVE (EUROFUNG)-RELATED"/>
    <property type="match status" value="1"/>
</dbReference>
<name>A0A917DZ29_9HYPH</name>
<comment type="cofactor">
    <cofactor evidence="1">
        <name>heme</name>
        <dbReference type="ChEBI" id="CHEBI:30413"/>
    </cofactor>
</comment>
<gene>
    <name evidence="10" type="ORF">GCM10011390_00980</name>
</gene>
<evidence type="ECO:0000256" key="1">
    <source>
        <dbReference type="ARBA" id="ARBA00001971"/>
    </source>
</evidence>
<reference evidence="10" key="1">
    <citation type="journal article" date="2014" name="Int. J. Syst. Evol. Microbiol.">
        <title>Complete genome sequence of Corynebacterium casei LMG S-19264T (=DSM 44701T), isolated from a smear-ripened cheese.</title>
        <authorList>
            <consortium name="US DOE Joint Genome Institute (JGI-PGF)"/>
            <person name="Walter F."/>
            <person name="Albersmeier A."/>
            <person name="Kalinowski J."/>
            <person name="Ruckert C."/>
        </authorList>
    </citation>
    <scope>NUCLEOTIDE SEQUENCE</scope>
    <source>
        <strain evidence="10">CGMCC 1.15367</strain>
    </source>
</reference>
<evidence type="ECO:0000256" key="8">
    <source>
        <dbReference type="ARBA" id="ARBA00043906"/>
    </source>
</evidence>
<proteinExistence type="inferred from homology"/>
<dbReference type="InterPro" id="IPR002397">
    <property type="entry name" value="Cyt_P450_B"/>
</dbReference>
<dbReference type="InterPro" id="IPR036396">
    <property type="entry name" value="Cyt_P450_sf"/>
</dbReference>
<accession>A0A917DZ29</accession>
<organism evidence="10 11">
    <name type="scientific">Aureimonas endophytica</name>
    <dbReference type="NCBI Taxonomy" id="2027858"/>
    <lineage>
        <taxon>Bacteria</taxon>
        <taxon>Pseudomonadati</taxon>
        <taxon>Pseudomonadota</taxon>
        <taxon>Alphaproteobacteria</taxon>
        <taxon>Hyphomicrobiales</taxon>
        <taxon>Aurantimonadaceae</taxon>
        <taxon>Aureimonas</taxon>
    </lineage>
</organism>
<reference evidence="10" key="2">
    <citation type="submission" date="2020-09" db="EMBL/GenBank/DDBJ databases">
        <authorList>
            <person name="Sun Q."/>
            <person name="Zhou Y."/>
        </authorList>
    </citation>
    <scope>NUCLEOTIDE SEQUENCE</scope>
    <source>
        <strain evidence="10">CGMCC 1.15367</strain>
    </source>
</reference>
<protein>
    <submittedName>
        <fullName evidence="10">Cytochrome P450 hydroxylase</fullName>
    </submittedName>
</protein>
<dbReference type="PRINTS" id="PR00359">
    <property type="entry name" value="BP450"/>
</dbReference>
<comment type="caution">
    <text evidence="10">The sequence shown here is derived from an EMBL/GenBank/DDBJ whole genome shotgun (WGS) entry which is preliminary data.</text>
</comment>
<dbReference type="PANTHER" id="PTHR46696:SF1">
    <property type="entry name" value="CYTOCHROME P450 YJIB-RELATED"/>
    <property type="match status" value="1"/>
</dbReference>
<comment type="similarity">
    <text evidence="2 9">Belongs to the cytochrome P450 family.</text>
</comment>
<keyword evidence="11" id="KW-1185">Reference proteome</keyword>
<dbReference type="InterPro" id="IPR001128">
    <property type="entry name" value="Cyt_P450"/>
</dbReference>
<dbReference type="EMBL" id="BMIQ01000001">
    <property type="protein sequence ID" value="GGD86179.1"/>
    <property type="molecule type" value="Genomic_DNA"/>
</dbReference>
<comment type="function">
    <text evidence="8">Cytochromes P450 are a group of heme-thiolate monooxygenases. They oxidize a variety of structurally unrelated compounds, including steroids, fatty acids, and xenobiotics.</text>
</comment>
<sequence length="421" mass="46244">MDSAPSSLPPSFARISDRGIELDPRDPGFFQDPYPTYAALHAIGPFVHWRELGNPAVVGHGLVSALLRDRRFGRILPAGEDGRPSYEAIPAHLRNFYAIERHSLLDLEPPTHTRIRGLVLKAFVSRSIERLAPRIAALAEALIDGFADTGEVELVEAFATPLPVTVIAELIGIGAEDAALLLDWSHRMVAMYQFGRTEAVEREADRAAAEFRAFIREAIAAKRRRSGDDLLSALIAAETERGSLDEDEMISTVVLLMNAGHEATVHQIGNGVKAVLEAGLYDPGRLFADERVAARTVEEMLRFDTPLHLFRRVALEDVTLAEGLALRRGEDVALLLAAANRDPAVHAAPNRFDPAREGPAPLSFGAGLHFCVGAPLARLELRIALAALFRRLPGLRLAAPPRFRDSWHFRGLERLDLRFTT</sequence>
<keyword evidence="4 9" id="KW-0479">Metal-binding</keyword>
<evidence type="ECO:0000256" key="6">
    <source>
        <dbReference type="ARBA" id="ARBA00023004"/>
    </source>
</evidence>
<dbReference type="Pfam" id="PF00067">
    <property type="entry name" value="p450"/>
    <property type="match status" value="1"/>
</dbReference>
<evidence type="ECO:0000256" key="2">
    <source>
        <dbReference type="ARBA" id="ARBA00010617"/>
    </source>
</evidence>
<dbReference type="AlphaFoldDB" id="A0A917DZ29"/>
<evidence type="ECO:0000313" key="10">
    <source>
        <dbReference type="EMBL" id="GGD86179.1"/>
    </source>
</evidence>
<evidence type="ECO:0000256" key="5">
    <source>
        <dbReference type="ARBA" id="ARBA00023002"/>
    </source>
</evidence>
<evidence type="ECO:0000256" key="4">
    <source>
        <dbReference type="ARBA" id="ARBA00022723"/>
    </source>
</evidence>
<evidence type="ECO:0000256" key="3">
    <source>
        <dbReference type="ARBA" id="ARBA00022617"/>
    </source>
</evidence>
<dbReference type="PROSITE" id="PS00086">
    <property type="entry name" value="CYTOCHROME_P450"/>
    <property type="match status" value="1"/>
</dbReference>
<dbReference type="GO" id="GO:0004497">
    <property type="term" value="F:monooxygenase activity"/>
    <property type="evidence" value="ECO:0007669"/>
    <property type="project" value="UniProtKB-KW"/>
</dbReference>
<evidence type="ECO:0000313" key="11">
    <source>
        <dbReference type="Proteomes" id="UP000644699"/>
    </source>
</evidence>
<dbReference type="GO" id="GO:0005506">
    <property type="term" value="F:iron ion binding"/>
    <property type="evidence" value="ECO:0007669"/>
    <property type="project" value="InterPro"/>
</dbReference>
<dbReference type="RefSeq" id="WP_188906279.1">
    <property type="nucleotide sequence ID" value="NZ_BMIQ01000001.1"/>
</dbReference>